<gene>
    <name evidence="2" type="ORF">CF651_31520</name>
</gene>
<name>A0A229UG94_9BACL</name>
<protein>
    <submittedName>
        <fullName evidence="2">Uncharacterized protein</fullName>
    </submittedName>
</protein>
<accession>A0A229UG94</accession>
<sequence length="409" mass="45903">MKLNKWLSLLLASAMAILSGPPATHAEAGLADPDSMPYVTLLDSFTLYASSDTQPGEAVGRLSALQTVQLAPIETSKLFGIPTMVKIQVQTWLGPAWVNLKEGSYKYGRLDVKEETLTLLEEQTFLYDAPQNISPYALSPQKVQALASIPVCEPYTPCRTDDKWFLIRTSWLGEKWILPHHYAEKYKASPMEGMIPVAQESAVYLLPFEKPLENEPKIAPQVLKPIGKFALYSMAGPSIWYQVETPQGLRWIFLNSSYGLGVEGVEKADIRLDLPVPFQYYKIPDAYYYSAEASVQPPQALQALGKKNDWYFVLHDGTGKWVNPAKAIASRLTGDLNNDEKLGVRSNQVSLELTSASIALDLPYFDVSFTDRTLTFSPQTVLASREWTSPNGERWYYIHTWQGPKWVRP</sequence>
<feature type="signal peptide" evidence="1">
    <location>
        <begin position="1"/>
        <end position="26"/>
    </location>
</feature>
<feature type="chain" id="PRO_5038639786" evidence="1">
    <location>
        <begin position="27"/>
        <end position="409"/>
    </location>
</feature>
<dbReference type="RefSeq" id="WP_094018832.1">
    <property type="nucleotide sequence ID" value="NZ_NMQW01000079.1"/>
</dbReference>
<evidence type="ECO:0000313" key="3">
    <source>
        <dbReference type="Proteomes" id="UP000215509"/>
    </source>
</evidence>
<reference evidence="2 3" key="1">
    <citation type="submission" date="2017-07" db="EMBL/GenBank/DDBJ databases">
        <title>Genome sequencing and assembly of Paenibacillus rigui.</title>
        <authorList>
            <person name="Mayilraj S."/>
        </authorList>
    </citation>
    <scope>NUCLEOTIDE SEQUENCE [LARGE SCALE GENOMIC DNA]</scope>
    <source>
        <strain evidence="2 3">JCM 16352</strain>
    </source>
</reference>
<keyword evidence="1" id="KW-0732">Signal</keyword>
<dbReference type="Proteomes" id="UP000215509">
    <property type="component" value="Unassembled WGS sequence"/>
</dbReference>
<dbReference type="OrthoDB" id="2496751at2"/>
<dbReference type="EMBL" id="NMQW01000079">
    <property type="protein sequence ID" value="OXM82365.1"/>
    <property type="molecule type" value="Genomic_DNA"/>
</dbReference>
<evidence type="ECO:0000256" key="1">
    <source>
        <dbReference type="SAM" id="SignalP"/>
    </source>
</evidence>
<evidence type="ECO:0000313" key="2">
    <source>
        <dbReference type="EMBL" id="OXM82365.1"/>
    </source>
</evidence>
<keyword evidence="3" id="KW-1185">Reference proteome</keyword>
<organism evidence="2 3">
    <name type="scientific">Paenibacillus rigui</name>
    <dbReference type="NCBI Taxonomy" id="554312"/>
    <lineage>
        <taxon>Bacteria</taxon>
        <taxon>Bacillati</taxon>
        <taxon>Bacillota</taxon>
        <taxon>Bacilli</taxon>
        <taxon>Bacillales</taxon>
        <taxon>Paenibacillaceae</taxon>
        <taxon>Paenibacillus</taxon>
    </lineage>
</organism>
<comment type="caution">
    <text evidence="2">The sequence shown here is derived from an EMBL/GenBank/DDBJ whole genome shotgun (WGS) entry which is preliminary data.</text>
</comment>
<proteinExistence type="predicted"/>
<dbReference type="AlphaFoldDB" id="A0A229UG94"/>